<evidence type="ECO:0000313" key="3">
    <source>
        <dbReference type="Proteomes" id="UP000546257"/>
    </source>
</evidence>
<dbReference type="Proteomes" id="UP000546257">
    <property type="component" value="Unassembled WGS sequence"/>
</dbReference>
<sequence length="36" mass="3931">MLAEAEGTDPDDLHEPLERVVSTDAIHELATHESDS</sequence>
<name>A0A7J9SL68_9EURY</name>
<keyword evidence="3" id="KW-1185">Reference proteome</keyword>
<accession>A0A7J9SL68</accession>
<evidence type="ECO:0000256" key="1">
    <source>
        <dbReference type="SAM" id="MobiDB-lite"/>
    </source>
</evidence>
<dbReference type="EMBL" id="JACKXD010000006">
    <property type="protein sequence ID" value="MBB6647704.1"/>
    <property type="molecule type" value="Genomic_DNA"/>
</dbReference>
<gene>
    <name evidence="2" type="ORF">H5V44_15670</name>
</gene>
<organism evidence="2 3">
    <name type="scientific">Halobellus ruber</name>
    <dbReference type="NCBI Taxonomy" id="2761102"/>
    <lineage>
        <taxon>Archaea</taxon>
        <taxon>Methanobacteriati</taxon>
        <taxon>Methanobacteriota</taxon>
        <taxon>Stenosarchaea group</taxon>
        <taxon>Halobacteria</taxon>
        <taxon>Halobacteriales</taxon>
        <taxon>Haloferacaceae</taxon>
        <taxon>Halobellus</taxon>
    </lineage>
</organism>
<comment type="caution">
    <text evidence="2">The sequence shown here is derived from an EMBL/GenBank/DDBJ whole genome shotgun (WGS) entry which is preliminary data.</text>
</comment>
<proteinExistence type="predicted"/>
<evidence type="ECO:0000313" key="2">
    <source>
        <dbReference type="EMBL" id="MBB6647704.1"/>
    </source>
</evidence>
<reference evidence="2 3" key="1">
    <citation type="submission" date="2020-08" db="EMBL/GenBank/DDBJ databases">
        <authorList>
            <person name="Seo M.-J."/>
        </authorList>
    </citation>
    <scope>NUCLEOTIDE SEQUENCE [LARGE SCALE GENOMIC DNA]</scope>
    <source>
        <strain evidence="2 3">MBLA0160</strain>
    </source>
</reference>
<feature type="compositionally biased region" description="Acidic residues" evidence="1">
    <location>
        <begin position="1"/>
        <end position="10"/>
    </location>
</feature>
<protein>
    <submittedName>
        <fullName evidence="2">Uncharacterized protein</fullName>
    </submittedName>
</protein>
<feature type="region of interest" description="Disordered" evidence="1">
    <location>
        <begin position="1"/>
        <end position="20"/>
    </location>
</feature>
<dbReference type="AlphaFoldDB" id="A0A7J9SL68"/>